<feature type="transmembrane region" description="Helical" evidence="1">
    <location>
        <begin position="457"/>
        <end position="476"/>
    </location>
</feature>
<dbReference type="SUPFAM" id="SSF53448">
    <property type="entry name" value="Nucleotide-diphospho-sugar transferases"/>
    <property type="match status" value="1"/>
</dbReference>
<proteinExistence type="predicted"/>
<accession>A0A2M7BV37</accession>
<evidence type="ECO:0008006" key="4">
    <source>
        <dbReference type="Google" id="ProtNLM"/>
    </source>
</evidence>
<dbReference type="Gene3D" id="3.90.550.10">
    <property type="entry name" value="Spore Coat Polysaccharide Biosynthesis Protein SpsA, Chain A"/>
    <property type="match status" value="1"/>
</dbReference>
<keyword evidence="1" id="KW-0472">Membrane</keyword>
<dbReference type="EMBL" id="PEUX01000017">
    <property type="protein sequence ID" value="PIV10395.1"/>
    <property type="molecule type" value="Genomic_DNA"/>
</dbReference>
<feature type="transmembrane region" description="Helical" evidence="1">
    <location>
        <begin position="496"/>
        <end position="515"/>
    </location>
</feature>
<protein>
    <recommendedName>
        <fullName evidence="4">Glycosyltransferase 2-like domain-containing protein</fullName>
    </recommendedName>
</protein>
<name>A0A2M7BV37_9BACT</name>
<reference evidence="3" key="1">
    <citation type="submission" date="2017-09" db="EMBL/GenBank/DDBJ databases">
        <title>Depth-based differentiation of microbial function through sediment-hosted aquifers and enrichment of novel symbionts in the deep terrestrial subsurface.</title>
        <authorList>
            <person name="Probst A.J."/>
            <person name="Ladd B."/>
            <person name="Jarett J.K."/>
            <person name="Geller-Mcgrath D.E."/>
            <person name="Sieber C.M.K."/>
            <person name="Emerson J.B."/>
            <person name="Anantharaman K."/>
            <person name="Thomas B.C."/>
            <person name="Malmstrom R."/>
            <person name="Stieglmeier M."/>
            <person name="Klingl A."/>
            <person name="Woyke T."/>
            <person name="Ryan C.M."/>
            <person name="Banfield J.F."/>
        </authorList>
    </citation>
    <scope>NUCLEOTIDE SEQUENCE [LARGE SCALE GENOMIC DNA]</scope>
</reference>
<organism evidence="2 3">
    <name type="scientific">Candidatus Portnoybacteria bacterium CG03_land_8_20_14_0_80_41_10</name>
    <dbReference type="NCBI Taxonomy" id="1974808"/>
    <lineage>
        <taxon>Bacteria</taxon>
        <taxon>Candidatus Portnoyibacteriota</taxon>
    </lineage>
</organism>
<dbReference type="AlphaFoldDB" id="A0A2M7BV37"/>
<comment type="caution">
    <text evidence="2">The sequence shown here is derived from an EMBL/GenBank/DDBJ whole genome shotgun (WGS) entry which is preliminary data.</text>
</comment>
<gene>
    <name evidence="2" type="ORF">COS49_00780</name>
</gene>
<feature type="transmembrane region" description="Helical" evidence="1">
    <location>
        <begin position="28"/>
        <end position="47"/>
    </location>
</feature>
<dbReference type="PANTHER" id="PTHR36851:SF1">
    <property type="entry name" value="GLYCO_TRANS_2-LIKE DOMAIN-CONTAINING PROTEIN"/>
    <property type="match status" value="1"/>
</dbReference>
<evidence type="ECO:0000256" key="1">
    <source>
        <dbReference type="SAM" id="Phobius"/>
    </source>
</evidence>
<dbReference type="Proteomes" id="UP000229894">
    <property type="component" value="Unassembled WGS sequence"/>
</dbReference>
<evidence type="ECO:0000313" key="2">
    <source>
        <dbReference type="EMBL" id="PIV10395.1"/>
    </source>
</evidence>
<keyword evidence="1" id="KW-1133">Transmembrane helix</keyword>
<sequence>MLSKEKYYLKLAKATDLKSPRERRIYRAFEILPGLLAWSTLLSVIFFSWFEPVWVALFIIAFDVYWLLKTIYLSFYLRAGYNRMKKNLEINWLEKLKSLRSDAPNRSPIRSVAPQKAPQKKDWQKIRHLIILPFYKESLLTIRSTFQAIINSSYPKEKMLVVLAAEERAGQEAAQVVQKIKQEFAGRFYKFLATVHPSDIVGELAGKGANATWAARQAKKKIIDRLKIPYQDIIVSCFDIDTRVYPQYFFRLTYAYLTAKRPTRASYQPVPVYNNNIWQATCLSRVVATSGTFWQMMQQQRPERLSTFSSQSISFQALVEVDFWPTNMVSEDSRIFWQNLLYYNGQYRTVPLHYPVSMDANLAPTFLKTALNIYRQQRRWGWGVENVPFLFFGFLKNKKISWSKKFHWTWIQLEGFWSWATNALLLFLLGWLPLFLGGQKFNITLLSYNLPRVTRTLMTLAMIGLVGSAIYSTLLLPRRPKAYGRLKGCWKVLTIIIQWILLPLTILVFGCLPGLESQTRLMLGKYMGFWVTPKKGVL</sequence>
<keyword evidence="1" id="KW-0812">Transmembrane</keyword>
<feature type="transmembrane region" description="Helical" evidence="1">
    <location>
        <begin position="416"/>
        <end position="436"/>
    </location>
</feature>
<dbReference type="InterPro" id="IPR029044">
    <property type="entry name" value="Nucleotide-diphossugar_trans"/>
</dbReference>
<evidence type="ECO:0000313" key="3">
    <source>
        <dbReference type="Proteomes" id="UP000229894"/>
    </source>
</evidence>
<feature type="transmembrane region" description="Helical" evidence="1">
    <location>
        <begin position="53"/>
        <end position="77"/>
    </location>
</feature>
<dbReference type="PANTHER" id="PTHR36851">
    <property type="entry name" value="UNNAMED PRODUCT"/>
    <property type="match status" value="1"/>
</dbReference>